<protein>
    <recommendedName>
        <fullName evidence="3">Viral histone-like protein</fullName>
    </recommendedName>
    <alternativeName>
        <fullName evidence="8">DNA-binding protein pA104R</fullName>
    </alternativeName>
    <alternativeName>
        <fullName evidence="7">pA104R</fullName>
    </alternativeName>
</protein>
<reference evidence="11" key="1">
    <citation type="submission" date="2019-03" db="EMBL/GenBank/DDBJ databases">
        <title>Single cell metagenomics reveals metabolic interactions within the superorganism composed of flagellate Streblomastix strix and complex community of Bacteroidetes bacteria on its surface.</title>
        <authorList>
            <person name="Treitli S.C."/>
            <person name="Kolisko M."/>
            <person name="Husnik F."/>
            <person name="Keeling P."/>
            <person name="Hampl V."/>
        </authorList>
    </citation>
    <scope>NUCLEOTIDE SEQUENCE</scope>
    <source>
        <strain evidence="11">STM</strain>
    </source>
</reference>
<comment type="subcellular location">
    <subcellularLocation>
        <location evidence="1">Virion</location>
    </subcellularLocation>
</comment>
<dbReference type="GO" id="GO:0006260">
    <property type="term" value="P:DNA replication"/>
    <property type="evidence" value="ECO:0007669"/>
    <property type="project" value="UniProtKB-KW"/>
</dbReference>
<keyword evidence="4" id="KW-0235">DNA replication</keyword>
<dbReference type="EMBL" id="SNRY01002223">
    <property type="protein sequence ID" value="KAA6326122.1"/>
    <property type="molecule type" value="Genomic_DNA"/>
</dbReference>
<keyword evidence="6" id="KW-0426">Late protein</keyword>
<sequence>MTLLYKAFQSSLKSKDGEQKWFPRLAKVGKTVDTQELAEMIARESSLTIGDVHNAIRNLVEVMKQELLDSHSVRLDGLGTFTVISRARGKGESSFACPNIFFFINALRVGLLCHLHQQVFFFSNVLLVDTKLRRIYLITKDFEYKIFNILHLCY</sequence>
<evidence type="ECO:0000256" key="9">
    <source>
        <dbReference type="ARBA" id="ARBA00046140"/>
    </source>
</evidence>
<dbReference type="InterPro" id="IPR000119">
    <property type="entry name" value="Hist_DNA-bd"/>
</dbReference>
<dbReference type="AlphaFoldDB" id="A0A5J4QX43"/>
<dbReference type="GO" id="GO:0005829">
    <property type="term" value="C:cytosol"/>
    <property type="evidence" value="ECO:0007669"/>
    <property type="project" value="TreeGrafter"/>
</dbReference>
<evidence type="ECO:0000256" key="1">
    <source>
        <dbReference type="ARBA" id="ARBA00004328"/>
    </source>
</evidence>
<name>A0A5J4QX43_9ZZZZ</name>
<dbReference type="GO" id="GO:0030527">
    <property type="term" value="F:structural constituent of chromatin"/>
    <property type="evidence" value="ECO:0007669"/>
    <property type="project" value="InterPro"/>
</dbReference>
<dbReference type="PANTHER" id="PTHR33175:SF13">
    <property type="entry name" value="HISTONE-LIKE PROTEIN"/>
    <property type="match status" value="1"/>
</dbReference>
<proteinExistence type="predicted"/>
<dbReference type="NCBIfam" id="TIGR01201">
    <property type="entry name" value="HU_rel"/>
    <property type="match status" value="1"/>
</dbReference>
<comment type="subunit">
    <text evidence="2">Homodimer.</text>
</comment>
<dbReference type="Pfam" id="PF18291">
    <property type="entry name" value="HU-HIG"/>
    <property type="match status" value="1"/>
</dbReference>
<dbReference type="InterPro" id="IPR005902">
    <property type="entry name" value="HU_DNA-bd_put"/>
</dbReference>
<comment type="caution">
    <text evidence="11">The sequence shown here is derived from an EMBL/GenBank/DDBJ whole genome shotgun (WGS) entry which is preliminary data.</text>
</comment>
<dbReference type="SUPFAM" id="SSF47729">
    <property type="entry name" value="IHF-like DNA-binding proteins"/>
    <property type="match status" value="1"/>
</dbReference>
<dbReference type="PANTHER" id="PTHR33175">
    <property type="entry name" value="DNA-BINDING PROTEIN HU"/>
    <property type="match status" value="1"/>
</dbReference>
<evidence type="ECO:0000256" key="2">
    <source>
        <dbReference type="ARBA" id="ARBA00011738"/>
    </source>
</evidence>
<comment type="function">
    <text evidence="9">DNA-binding protein that plays a critical role in nucleoid compaction, genome replication and DNA replication and transcription. Binds to both ssDNA and dsDNA with a binding site covering about 15 nucleotides. Displays DNA-supercoiling activity only when associated with the viral DNA topoisomerase 2.</text>
</comment>
<evidence type="ECO:0000256" key="6">
    <source>
        <dbReference type="ARBA" id="ARBA00022921"/>
    </source>
</evidence>
<feature type="domain" description="HU" evidence="10">
    <location>
        <begin position="1"/>
        <end position="88"/>
    </location>
</feature>
<evidence type="ECO:0000256" key="3">
    <source>
        <dbReference type="ARBA" id="ARBA00016145"/>
    </source>
</evidence>
<accession>A0A5J4QX43</accession>
<dbReference type="InterPro" id="IPR041607">
    <property type="entry name" value="HU-HIG"/>
</dbReference>
<evidence type="ECO:0000259" key="10">
    <source>
        <dbReference type="Pfam" id="PF18291"/>
    </source>
</evidence>
<evidence type="ECO:0000256" key="7">
    <source>
        <dbReference type="ARBA" id="ARBA00033120"/>
    </source>
</evidence>
<dbReference type="GO" id="GO:0003677">
    <property type="term" value="F:DNA binding"/>
    <property type="evidence" value="ECO:0007669"/>
    <property type="project" value="InterPro"/>
</dbReference>
<gene>
    <name evidence="11" type="ORF">EZS27_024736</name>
</gene>
<keyword evidence="5" id="KW-0946">Virion</keyword>
<evidence type="ECO:0000256" key="4">
    <source>
        <dbReference type="ARBA" id="ARBA00022705"/>
    </source>
</evidence>
<dbReference type="InterPro" id="IPR010992">
    <property type="entry name" value="IHF-like_DNA-bd_dom_sf"/>
</dbReference>
<dbReference type="GO" id="GO:0044423">
    <property type="term" value="C:virion component"/>
    <property type="evidence" value="ECO:0007669"/>
    <property type="project" value="UniProtKB-KW"/>
</dbReference>
<evidence type="ECO:0000256" key="8">
    <source>
        <dbReference type="ARBA" id="ARBA00033227"/>
    </source>
</evidence>
<organism evidence="11">
    <name type="scientific">termite gut metagenome</name>
    <dbReference type="NCBI Taxonomy" id="433724"/>
    <lineage>
        <taxon>unclassified sequences</taxon>
        <taxon>metagenomes</taxon>
        <taxon>organismal metagenomes</taxon>
    </lineage>
</organism>
<dbReference type="Gene3D" id="4.10.520.10">
    <property type="entry name" value="IHF-like DNA-binding proteins"/>
    <property type="match status" value="1"/>
</dbReference>
<evidence type="ECO:0000256" key="5">
    <source>
        <dbReference type="ARBA" id="ARBA00022844"/>
    </source>
</evidence>
<evidence type="ECO:0000313" key="11">
    <source>
        <dbReference type="EMBL" id="KAA6326122.1"/>
    </source>
</evidence>